<dbReference type="InterPro" id="IPR000601">
    <property type="entry name" value="PKD_dom"/>
</dbReference>
<dbReference type="RefSeq" id="WP_162330788.1">
    <property type="nucleotide sequence ID" value="NZ_CP048113.1"/>
</dbReference>
<keyword evidence="3" id="KW-0677">Repeat</keyword>
<dbReference type="PROSITE" id="PS50093">
    <property type="entry name" value="PKD"/>
    <property type="match status" value="12"/>
</dbReference>
<dbReference type="KEGG" id="chih:GWR21_05600"/>
<dbReference type="GO" id="GO:0005886">
    <property type="term" value="C:plasma membrane"/>
    <property type="evidence" value="ECO:0007669"/>
    <property type="project" value="TreeGrafter"/>
</dbReference>
<dbReference type="GO" id="GO:0006816">
    <property type="term" value="P:calcium ion transport"/>
    <property type="evidence" value="ECO:0007669"/>
    <property type="project" value="TreeGrafter"/>
</dbReference>
<dbReference type="PANTHER" id="PTHR46730:SF4">
    <property type="entry name" value="POLYCYSTIC KIDNEY DISEASE PROTEIN 1-LIKE 1"/>
    <property type="match status" value="1"/>
</dbReference>
<feature type="domain" description="PKD" evidence="6">
    <location>
        <begin position="223"/>
        <end position="274"/>
    </location>
</feature>
<feature type="domain" description="PKD" evidence="6">
    <location>
        <begin position="810"/>
        <end position="860"/>
    </location>
</feature>
<dbReference type="InterPro" id="IPR022409">
    <property type="entry name" value="PKD/Chitinase_dom"/>
</dbReference>
<reference evidence="7 8" key="1">
    <citation type="submission" date="2020-01" db="EMBL/GenBank/DDBJ databases">
        <title>Complete genome sequence of Chitinophaga sp. H33E-04 isolated from quinoa roots.</title>
        <authorList>
            <person name="Weon H.-Y."/>
            <person name="Lee S.A."/>
        </authorList>
    </citation>
    <scope>NUCLEOTIDE SEQUENCE [LARGE SCALE GENOMIC DNA]</scope>
    <source>
        <strain evidence="7 8">H33E-04</strain>
    </source>
</reference>
<dbReference type="InterPro" id="IPR035986">
    <property type="entry name" value="PKD_dom_sf"/>
</dbReference>
<feature type="domain" description="PKD" evidence="6">
    <location>
        <begin position="32"/>
        <end position="109"/>
    </location>
</feature>
<dbReference type="EMBL" id="CP048113">
    <property type="protein sequence ID" value="QHS59086.1"/>
    <property type="molecule type" value="Genomic_DNA"/>
</dbReference>
<evidence type="ECO:0000313" key="7">
    <source>
        <dbReference type="EMBL" id="QHS59086.1"/>
    </source>
</evidence>
<dbReference type="CDD" id="cd00146">
    <property type="entry name" value="PKD"/>
    <property type="match status" value="12"/>
</dbReference>
<keyword evidence="5" id="KW-0472">Membrane</keyword>
<gene>
    <name evidence="7" type="ORF">GWR21_05600</name>
</gene>
<keyword evidence="4" id="KW-1133">Transmembrane helix</keyword>
<dbReference type="SMART" id="SM00089">
    <property type="entry name" value="PKD"/>
    <property type="match status" value="14"/>
</dbReference>
<accession>A0A6B9ZAF9</accession>
<feature type="domain" description="PKD" evidence="6">
    <location>
        <begin position="443"/>
        <end position="512"/>
    </location>
</feature>
<dbReference type="GO" id="GO:0005261">
    <property type="term" value="F:monoatomic cation channel activity"/>
    <property type="evidence" value="ECO:0007669"/>
    <property type="project" value="TreeGrafter"/>
</dbReference>
<feature type="domain" description="PKD" evidence="6">
    <location>
        <begin position="1213"/>
        <end position="1292"/>
    </location>
</feature>
<feature type="domain" description="PKD" evidence="6">
    <location>
        <begin position="899"/>
        <end position="961"/>
    </location>
</feature>
<feature type="domain" description="PKD" evidence="6">
    <location>
        <begin position="560"/>
        <end position="594"/>
    </location>
</feature>
<dbReference type="Proteomes" id="UP000476411">
    <property type="component" value="Chromosome"/>
</dbReference>
<dbReference type="PANTHER" id="PTHR46730">
    <property type="entry name" value="POLYCYSTIN-1"/>
    <property type="match status" value="1"/>
</dbReference>
<feature type="domain" description="PKD" evidence="6">
    <location>
        <begin position="992"/>
        <end position="1044"/>
    </location>
</feature>
<protein>
    <submittedName>
        <fullName evidence="7">PKD domain-containing protein</fullName>
    </submittedName>
</protein>
<name>A0A6B9ZAF9_9BACT</name>
<dbReference type="Pfam" id="PF18911">
    <property type="entry name" value="PKD_4"/>
    <property type="match status" value="12"/>
</dbReference>
<feature type="domain" description="PKD" evidence="6">
    <location>
        <begin position="113"/>
        <end position="200"/>
    </location>
</feature>
<feature type="domain" description="PKD" evidence="6">
    <location>
        <begin position="1067"/>
        <end position="1107"/>
    </location>
</feature>
<dbReference type="SUPFAM" id="SSF49299">
    <property type="entry name" value="PKD domain"/>
    <property type="match status" value="13"/>
</dbReference>
<comment type="subcellular location">
    <subcellularLocation>
        <location evidence="1">Membrane</location>
        <topology evidence="1">Multi-pass membrane protein</topology>
    </subcellularLocation>
</comment>
<sequence length="1626" mass="175455">MSSKTKATLGYAFTCAVLWSLLLTTHRAYGQLKADFTPSKTSDCESLITTFIDNSTGNPTSWHWDFGNGYTSAEQRPSAAYTAPGVYKVLLTVKDAAGATSSISKTVTVWEKPKPDFTAGPATGCMPLPVTFTDRSDPVDGSITTYTWDFGDGAIGSGPNPVHTYNNAISPTVTLTITNSNGCTASKQISKIINVSAALLPDFNVSEQFICAAPGAVSITNTSKGPGNLSYKWDFGDGATATDINPGKHSYMKKGIYNIRLTVTSDKGCTNTKTSADINVANFKTDFQLPAKVCENSVATLSAINTPIADDITWSVDTGRITSDGLTATYYPAGTGKVKITMTAGYGQCQEKITKELTVIAAPKPAFETEIKPICDAPVTVKLINRSKGSDSWTWNFGNGQTSTEQNPTVTYDSLSVYGIVLTANSTTGCSAATEQYVVLAKPEVYTFASLPEGCVGLTTTFSSYITNGDSIIRYEWDLGDGGPKSTEATPTRTYDKEGTYPVTLTYVTRNGCNGTVNLYSYNAINVYTKPKPDFSSPEAPQICGNNTVHFDGTTDVGNAWAWDFGDNTAGSGQHTVHSYRKAGTYTVSLTVSNHSCSEKITKTAYISAVNPFPRFVMQSVDCNNRTEARFEDRSTGNPTGWKWSWGDGTEETYTTKKKLIKHLYAKTGAYKVMLTVSDGSCTSTDSMNVQIYAPSPITITTDKTTLCGSDTLKSSVTDIQDIYGRNVWSYVWASSDGTPANWNIKDYKHTTFTHLQPGRDTIGFIAYNLQGCPDTSNKVVVNVHGPVAKFLVPERPECRGAELTFTDKTDISKGKPITTWSWDFGDGTPVQGLNTPPFKHTYSKSGIFYPKLTVTDQEGCTSIATGPSVQVNGPNADFVPNLSLIPPGSDIQFFNYTTETGGIPTYYWDFGDHTTSGEYSPLKNYPVRGRYNVKLLVKDSNGCSDSAQKQIKVSTVSAGFAVTTAFVNNSGCPPVIARFFNTSANHTGSYWDFGDGSFSTISNPSHTYTYAGKYKVKLKVTGEAGNEDEYEREVLVKGPYGTITASSTGGCMTKDIEFKVSAVAAVNFAWDFTDGIVSETNDSTIKHTFKHPGIYKPRLILSDQTGCKGAAFLDDPIVIDKLSVDMTPSQQFVCDEGWVSFTPAFNSFSIDELKKEATYKWTYDTGVTAENDNTATPRFYLNKPQEYNFSLTTTTAYGCVQTVSRKIAVYPKPDVSITGPDKACVDVPVTFAGNVTAPREMTWKWIFGNGGGADSRQPADQTYNKPGLTDVRLTVTSSDGCTDTAYHPINIVPKPVINASAKANVICLGSNTTLSAGGGTTYQWSPATSLSDPAVASPVATPGESTDYQVTVTDANGCINTDHISVRVVQPFSMQATPDTGICIGQPLPLWASGADHYSWKGQGLDAANTPYPNVTIAAAGNYTYTVTGYDADGCFQRDTSLVVKVYPAPFVNAGPDQIAMAGKAVILGGKSSPDIVKWNWGPADYLSCTTCAHPEAMPNLSTTYVVEAENVYGCKASDDVAVKVTCDQSAVLLPNAFSPNRDGTNEWFYPKGRGVKEVVWMRVYDRWGSPVFERTHFSINNASAGWDGTWKGQVAPIGTYVYAIETVCEDGGTFMFRGTVTVVR</sequence>
<proteinExistence type="predicted"/>
<evidence type="ECO:0000256" key="3">
    <source>
        <dbReference type="ARBA" id="ARBA00022737"/>
    </source>
</evidence>
<evidence type="ECO:0000256" key="2">
    <source>
        <dbReference type="ARBA" id="ARBA00022692"/>
    </source>
</evidence>
<dbReference type="Gene3D" id="2.60.40.10">
    <property type="entry name" value="Immunoglobulins"/>
    <property type="match status" value="13"/>
</dbReference>
<evidence type="ECO:0000256" key="4">
    <source>
        <dbReference type="ARBA" id="ARBA00022989"/>
    </source>
</evidence>
<dbReference type="InterPro" id="IPR013783">
    <property type="entry name" value="Ig-like_fold"/>
</dbReference>
<dbReference type="Pfam" id="PF13585">
    <property type="entry name" value="CHU_C"/>
    <property type="match status" value="1"/>
</dbReference>
<keyword evidence="2" id="KW-0812">Transmembrane</keyword>
<dbReference type="InterPro" id="IPR026341">
    <property type="entry name" value="T9SS_type_B"/>
</dbReference>
<evidence type="ECO:0000256" key="1">
    <source>
        <dbReference type="ARBA" id="ARBA00004141"/>
    </source>
</evidence>
<feature type="domain" description="PKD" evidence="6">
    <location>
        <begin position="392"/>
        <end position="439"/>
    </location>
</feature>
<dbReference type="NCBIfam" id="TIGR04131">
    <property type="entry name" value="Bac_Flav_CTERM"/>
    <property type="match status" value="1"/>
</dbReference>
<evidence type="ECO:0000256" key="5">
    <source>
        <dbReference type="ARBA" id="ARBA00023136"/>
    </source>
</evidence>
<evidence type="ECO:0000313" key="8">
    <source>
        <dbReference type="Proteomes" id="UP000476411"/>
    </source>
</evidence>
<organism evidence="7 8">
    <name type="scientific">Chitinophaga agri</name>
    <dbReference type="NCBI Taxonomy" id="2703787"/>
    <lineage>
        <taxon>Bacteria</taxon>
        <taxon>Pseudomonadati</taxon>
        <taxon>Bacteroidota</taxon>
        <taxon>Chitinophagia</taxon>
        <taxon>Chitinophagales</taxon>
        <taxon>Chitinophagaceae</taxon>
        <taxon>Chitinophaga</taxon>
    </lineage>
</organism>
<evidence type="ECO:0000259" key="6">
    <source>
        <dbReference type="PROSITE" id="PS50093"/>
    </source>
</evidence>
<keyword evidence="8" id="KW-1185">Reference proteome</keyword>
<feature type="domain" description="PKD" evidence="6">
    <location>
        <begin position="628"/>
        <end position="699"/>
    </location>
</feature>